<gene>
    <name evidence="2" type="ORF">CC84DRAFT_129933</name>
</gene>
<accession>A0A177D048</accession>
<evidence type="ECO:0000313" key="2">
    <source>
        <dbReference type="EMBL" id="OAG12607.1"/>
    </source>
</evidence>
<keyword evidence="3" id="KW-1185">Reference proteome</keyword>
<dbReference type="EMBL" id="KV441548">
    <property type="protein sequence ID" value="OAG12607.1"/>
    <property type="molecule type" value="Genomic_DNA"/>
</dbReference>
<dbReference type="InParanoid" id="A0A177D048"/>
<evidence type="ECO:0000313" key="3">
    <source>
        <dbReference type="Proteomes" id="UP000077069"/>
    </source>
</evidence>
<dbReference type="RefSeq" id="XP_018042972.1">
    <property type="nucleotide sequence ID" value="XM_018185376.1"/>
</dbReference>
<dbReference type="Proteomes" id="UP000077069">
    <property type="component" value="Unassembled WGS sequence"/>
</dbReference>
<organism evidence="2 3">
    <name type="scientific">Paraphaeosphaeria sporulosa</name>
    <dbReference type="NCBI Taxonomy" id="1460663"/>
    <lineage>
        <taxon>Eukaryota</taxon>
        <taxon>Fungi</taxon>
        <taxon>Dikarya</taxon>
        <taxon>Ascomycota</taxon>
        <taxon>Pezizomycotina</taxon>
        <taxon>Dothideomycetes</taxon>
        <taxon>Pleosporomycetidae</taxon>
        <taxon>Pleosporales</taxon>
        <taxon>Massarineae</taxon>
        <taxon>Didymosphaeriaceae</taxon>
        <taxon>Paraphaeosphaeria</taxon>
    </lineage>
</organism>
<feature type="region of interest" description="Disordered" evidence="1">
    <location>
        <begin position="1"/>
        <end position="24"/>
    </location>
</feature>
<name>A0A177D048_9PLEO</name>
<evidence type="ECO:0000256" key="1">
    <source>
        <dbReference type="SAM" id="MobiDB-lite"/>
    </source>
</evidence>
<reference evidence="2 3" key="1">
    <citation type="submission" date="2016-05" db="EMBL/GenBank/DDBJ databases">
        <title>Comparative analysis of secretome profiles of manganese(II)-oxidizing ascomycete fungi.</title>
        <authorList>
            <consortium name="DOE Joint Genome Institute"/>
            <person name="Zeiner C.A."/>
            <person name="Purvine S.O."/>
            <person name="Zink E.M."/>
            <person name="Wu S."/>
            <person name="Pasa-Tolic L."/>
            <person name="Chaput D.L."/>
            <person name="Haridas S."/>
            <person name="Grigoriev I.V."/>
            <person name="Santelli C.M."/>
            <person name="Hansel C.M."/>
        </authorList>
    </citation>
    <scope>NUCLEOTIDE SEQUENCE [LARGE SCALE GENOMIC DNA]</scope>
    <source>
        <strain evidence="2 3">AP3s5-JAC2a</strain>
    </source>
</reference>
<sequence>MMNLHNSTTSFEHVWSQPRRPPRHCGRRDILCCRHHSARIRTPPAVGLRSQSRCVGIESCMLYKIEEISSACSRANSIHHCLHKTTLSPPVPGTLIQNATQAPQQQQQRQQRQPRQVYNTKMGCPPPQDPQSKRHHEQRVLSSAKRPTLRTTPFHLLLISRLHRPKPRRRLVRREVLLTFPRLRLRRRKRAQKKTMWGRM</sequence>
<dbReference type="GeneID" id="28768862"/>
<proteinExistence type="predicted"/>
<feature type="compositionally biased region" description="Low complexity" evidence="1">
    <location>
        <begin position="103"/>
        <end position="116"/>
    </location>
</feature>
<feature type="region of interest" description="Disordered" evidence="1">
    <location>
        <begin position="92"/>
        <end position="145"/>
    </location>
</feature>
<feature type="compositionally biased region" description="Polar residues" evidence="1">
    <location>
        <begin position="1"/>
        <end position="11"/>
    </location>
</feature>
<protein>
    <submittedName>
        <fullName evidence="2">Uncharacterized protein</fullName>
    </submittedName>
</protein>
<dbReference type="AlphaFoldDB" id="A0A177D048"/>